<feature type="transmembrane region" description="Helical" evidence="1">
    <location>
        <begin position="12"/>
        <end position="32"/>
    </location>
</feature>
<evidence type="ECO:0000256" key="1">
    <source>
        <dbReference type="SAM" id="Phobius"/>
    </source>
</evidence>
<evidence type="ECO:0000313" key="3">
    <source>
        <dbReference type="Proteomes" id="UP000184420"/>
    </source>
</evidence>
<gene>
    <name evidence="2" type="ORF">SAMN05444266_102309</name>
</gene>
<evidence type="ECO:0000313" key="2">
    <source>
        <dbReference type="EMBL" id="SHL17425.1"/>
    </source>
</evidence>
<dbReference type="EMBL" id="FRBL01000002">
    <property type="protein sequence ID" value="SHL17425.1"/>
    <property type="molecule type" value="Genomic_DNA"/>
</dbReference>
<dbReference type="RefSeq" id="WP_143159846.1">
    <property type="nucleotide sequence ID" value="NZ_FRBL01000002.1"/>
</dbReference>
<protein>
    <recommendedName>
        <fullName evidence="4">DUF2892 domain-containing protein</fullName>
    </recommendedName>
</protein>
<accession>A0A1M6YH83</accession>
<keyword evidence="1" id="KW-0812">Transmembrane</keyword>
<dbReference type="OrthoDB" id="1049592at2"/>
<keyword evidence="1" id="KW-1133">Transmembrane helix</keyword>
<sequence length="69" mass="7654">MKHLIKKFRRDWNILRFIRLVSGLTAIVFSILHKEALLGALGGFLTLTSLLNTGCAGGSCSIPRRDISR</sequence>
<feature type="transmembrane region" description="Helical" evidence="1">
    <location>
        <begin position="38"/>
        <end position="62"/>
    </location>
</feature>
<reference evidence="2 3" key="1">
    <citation type="submission" date="2016-11" db="EMBL/GenBank/DDBJ databases">
        <authorList>
            <person name="Jaros S."/>
            <person name="Januszkiewicz K."/>
            <person name="Wedrychowicz H."/>
        </authorList>
    </citation>
    <scope>NUCLEOTIDE SEQUENCE [LARGE SCALE GENOMIC DNA]</scope>
    <source>
        <strain evidence="2 3">DSM 27406</strain>
    </source>
</reference>
<dbReference type="Proteomes" id="UP000184420">
    <property type="component" value="Unassembled WGS sequence"/>
</dbReference>
<proteinExistence type="predicted"/>
<dbReference type="AlphaFoldDB" id="A0A1M6YH83"/>
<name>A0A1M6YH83_9BACT</name>
<keyword evidence="1" id="KW-0472">Membrane</keyword>
<organism evidence="2 3">
    <name type="scientific">Chitinophaga jiangningensis</name>
    <dbReference type="NCBI Taxonomy" id="1419482"/>
    <lineage>
        <taxon>Bacteria</taxon>
        <taxon>Pseudomonadati</taxon>
        <taxon>Bacteroidota</taxon>
        <taxon>Chitinophagia</taxon>
        <taxon>Chitinophagales</taxon>
        <taxon>Chitinophagaceae</taxon>
        <taxon>Chitinophaga</taxon>
    </lineage>
</organism>
<evidence type="ECO:0008006" key="4">
    <source>
        <dbReference type="Google" id="ProtNLM"/>
    </source>
</evidence>
<keyword evidence="3" id="KW-1185">Reference proteome</keyword>